<feature type="chain" id="PRO_5030885484" evidence="1">
    <location>
        <begin position="24"/>
        <end position="147"/>
    </location>
</feature>
<sequence length="147" mass="16664">MSRPLSAALLFAAAVLASVGAMAQQSERFGPYELHYSVVNTSFLAPEVAAQYGIVRGKKRAILNLAVREHVEGGASEARTMLIKGHTKDLIQAQDLSFQEVREGPAIYYLAPFKFINREWRFFKLHFRPEGATETYTFEFKHQLYVH</sequence>
<dbReference type="Proteomes" id="UP000539350">
    <property type="component" value="Unassembled WGS sequence"/>
</dbReference>
<comment type="caution">
    <text evidence="3">The sequence shown here is derived from an EMBL/GenBank/DDBJ whole genome shotgun (WGS) entry which is preliminary data.</text>
</comment>
<dbReference type="EMBL" id="JACFXU010000014">
    <property type="protein sequence ID" value="MBA6413565.1"/>
    <property type="molecule type" value="Genomic_DNA"/>
</dbReference>
<keyword evidence="1" id="KW-0732">Signal</keyword>
<gene>
    <name evidence="3" type="ORF">H2508_10635</name>
</gene>
<feature type="domain" description="DUF4426" evidence="2">
    <location>
        <begin position="27"/>
        <end position="146"/>
    </location>
</feature>
<evidence type="ECO:0000256" key="1">
    <source>
        <dbReference type="SAM" id="SignalP"/>
    </source>
</evidence>
<dbReference type="Gene3D" id="2.60.40.3340">
    <property type="entry name" value="Domain of unknown function DUF4426"/>
    <property type="match status" value="1"/>
</dbReference>
<protein>
    <submittedName>
        <fullName evidence="3">DUF4426 domain-containing protein</fullName>
    </submittedName>
</protein>
<proteinExistence type="predicted"/>
<evidence type="ECO:0000313" key="3">
    <source>
        <dbReference type="EMBL" id="MBA6413565.1"/>
    </source>
</evidence>
<dbReference type="InterPro" id="IPR025218">
    <property type="entry name" value="DUF4426"/>
</dbReference>
<dbReference type="Pfam" id="PF14467">
    <property type="entry name" value="DUF4426"/>
    <property type="match status" value="1"/>
</dbReference>
<name>A0A7W2TX49_9GAMM</name>
<reference evidence="3 4" key="1">
    <citation type="submission" date="2020-07" db="EMBL/GenBank/DDBJ databases">
        <title>Halieaceae bacterium, F7430, whole genome shotgun sequencing project.</title>
        <authorList>
            <person name="Jiang S."/>
            <person name="Liu Z.W."/>
            <person name="Du Z.J."/>
        </authorList>
    </citation>
    <scope>NUCLEOTIDE SEQUENCE [LARGE SCALE GENOMIC DNA]</scope>
    <source>
        <strain evidence="3 4">F7430</strain>
    </source>
</reference>
<dbReference type="AlphaFoldDB" id="A0A7W2TX49"/>
<organism evidence="3 4">
    <name type="scientific">Sediminihaliea albiluteola</name>
    <dbReference type="NCBI Taxonomy" id="2758564"/>
    <lineage>
        <taxon>Bacteria</taxon>
        <taxon>Pseudomonadati</taxon>
        <taxon>Pseudomonadota</taxon>
        <taxon>Gammaproteobacteria</taxon>
        <taxon>Cellvibrionales</taxon>
        <taxon>Halieaceae</taxon>
        <taxon>Sediminihaliea</taxon>
    </lineage>
</organism>
<keyword evidence="4" id="KW-1185">Reference proteome</keyword>
<evidence type="ECO:0000259" key="2">
    <source>
        <dbReference type="Pfam" id="PF14467"/>
    </source>
</evidence>
<evidence type="ECO:0000313" key="4">
    <source>
        <dbReference type="Proteomes" id="UP000539350"/>
    </source>
</evidence>
<feature type="signal peptide" evidence="1">
    <location>
        <begin position="1"/>
        <end position="23"/>
    </location>
</feature>
<accession>A0A7W2TX49</accession>
<dbReference type="RefSeq" id="WP_182173015.1">
    <property type="nucleotide sequence ID" value="NZ_JACFXU010000014.1"/>
</dbReference>